<name>A0A9Q1L465_9SOLA</name>
<dbReference type="AlphaFoldDB" id="A0A9Q1L465"/>
<evidence type="ECO:0000313" key="2">
    <source>
        <dbReference type="Proteomes" id="UP001152561"/>
    </source>
</evidence>
<proteinExistence type="predicted"/>
<reference evidence="2" key="1">
    <citation type="journal article" date="2023" name="Proc. Natl. Acad. Sci. U.S.A.">
        <title>Genomic and structural basis for evolution of tropane alkaloid biosynthesis.</title>
        <authorList>
            <person name="Wanga Y.-J."/>
            <person name="Taina T."/>
            <person name="Yua J.-Y."/>
            <person name="Lia J."/>
            <person name="Xua B."/>
            <person name="Chenc J."/>
            <person name="D'Auriad J.C."/>
            <person name="Huanga J.-P."/>
            <person name="Huanga S.-X."/>
        </authorList>
    </citation>
    <scope>NUCLEOTIDE SEQUENCE [LARGE SCALE GENOMIC DNA]</scope>
    <source>
        <strain evidence="2">cv. KIB-2019</strain>
    </source>
</reference>
<dbReference type="EMBL" id="JAJAGQ010000023">
    <property type="protein sequence ID" value="KAJ8527844.1"/>
    <property type="molecule type" value="Genomic_DNA"/>
</dbReference>
<dbReference type="Pfam" id="PF22978">
    <property type="entry name" value="HAD_Pex22"/>
    <property type="match status" value="1"/>
</dbReference>
<accession>A0A9Q1L465</accession>
<dbReference type="PANTHER" id="PTHR34126:SF3">
    <property type="entry name" value="PEROXISOME BIOGENESIS PROTEIN 22-LIKE"/>
    <property type="match status" value="1"/>
</dbReference>
<protein>
    <submittedName>
        <fullName evidence="1">Uncharacterized protein</fullName>
    </submittedName>
</protein>
<evidence type="ECO:0000313" key="1">
    <source>
        <dbReference type="EMBL" id="KAJ8527844.1"/>
    </source>
</evidence>
<organism evidence="1 2">
    <name type="scientific">Anisodus acutangulus</name>
    <dbReference type="NCBI Taxonomy" id="402998"/>
    <lineage>
        <taxon>Eukaryota</taxon>
        <taxon>Viridiplantae</taxon>
        <taxon>Streptophyta</taxon>
        <taxon>Embryophyta</taxon>
        <taxon>Tracheophyta</taxon>
        <taxon>Spermatophyta</taxon>
        <taxon>Magnoliopsida</taxon>
        <taxon>eudicotyledons</taxon>
        <taxon>Gunneridae</taxon>
        <taxon>Pentapetalae</taxon>
        <taxon>asterids</taxon>
        <taxon>lamiids</taxon>
        <taxon>Solanales</taxon>
        <taxon>Solanaceae</taxon>
        <taxon>Solanoideae</taxon>
        <taxon>Hyoscyameae</taxon>
        <taxon>Anisodus</taxon>
    </lineage>
</organism>
<keyword evidence="2" id="KW-1185">Reference proteome</keyword>
<sequence>MANSSKDDLLQLITRISAFLTLKISNLIQNLVTCQLLGVMLEETSPEELQKQATVLSSVLEVLLEITKFCDLYLMERVLDDESEKKVLLAIEDAGVFTSGGMVKDKLLISTVHL</sequence>
<dbReference type="InterPro" id="IPR037485">
    <property type="entry name" value="PEX22"/>
</dbReference>
<comment type="caution">
    <text evidence="1">The sequence shown here is derived from an EMBL/GenBank/DDBJ whole genome shotgun (WGS) entry which is preliminary data.</text>
</comment>
<gene>
    <name evidence="1" type="ORF">K7X08_015295</name>
</gene>
<dbReference type="Proteomes" id="UP001152561">
    <property type="component" value="Unassembled WGS sequence"/>
</dbReference>
<dbReference type="PANTHER" id="PTHR34126">
    <property type="entry name" value="PEROXISOME BIOGENESIS PROTEIN 22"/>
    <property type="match status" value="1"/>
</dbReference>
<dbReference type="GO" id="GO:0007031">
    <property type="term" value="P:peroxisome organization"/>
    <property type="evidence" value="ECO:0007669"/>
    <property type="project" value="InterPro"/>
</dbReference>
<dbReference type="OrthoDB" id="1725173at2759"/>